<dbReference type="InterPro" id="IPR033877">
    <property type="entry name" value="Frm2/Hbn1"/>
</dbReference>
<dbReference type="PANTHER" id="PTHR43035">
    <property type="entry name" value="FATTY ACID REPRESSION MUTANT PROTEIN 2-RELATED"/>
    <property type="match status" value="1"/>
</dbReference>
<name>A0AA38Y4G5_9EURO</name>
<proteinExistence type="predicted"/>
<evidence type="ECO:0000313" key="1">
    <source>
        <dbReference type="EMBL" id="KAJ9634881.1"/>
    </source>
</evidence>
<sequence length="128" mass="14657">MPADLWAPTEQKLTGFQNSYGTVLFYEDPEVVKGLQKQWALFADKFPQWSEHTNAMHAHVLWTALEQDGLGASLQHYNPLIDQGICKTWGISPEWELKAQLVFGKPTGQPDEKTFQPLEDRLKIFRGQ</sequence>
<reference evidence="1" key="1">
    <citation type="submission" date="2022-10" db="EMBL/GenBank/DDBJ databases">
        <title>Culturing micro-colonial fungi from biological soil crusts in the Mojave desert and describing Neophaeococcomyces mojavensis, and introducing the new genera and species Taxawa tesnikishii.</title>
        <authorList>
            <person name="Kurbessoian T."/>
            <person name="Stajich J.E."/>
        </authorList>
    </citation>
    <scope>NUCLEOTIDE SEQUENCE</scope>
    <source>
        <strain evidence="1">TK_35</strain>
    </source>
</reference>
<dbReference type="PANTHER" id="PTHR43035:SF1">
    <property type="entry name" value="FATTY ACID REPRESSION MUTANT PROTEIN 2-RELATED"/>
    <property type="match status" value="1"/>
</dbReference>
<dbReference type="InterPro" id="IPR000415">
    <property type="entry name" value="Nitroreductase-like"/>
</dbReference>
<dbReference type="GO" id="GO:0016491">
    <property type="term" value="F:oxidoreductase activity"/>
    <property type="evidence" value="ECO:0007669"/>
    <property type="project" value="InterPro"/>
</dbReference>
<comment type="caution">
    <text evidence="1">The sequence shown here is derived from an EMBL/GenBank/DDBJ whole genome shotgun (WGS) entry which is preliminary data.</text>
</comment>
<dbReference type="GO" id="GO:0034599">
    <property type="term" value="P:cellular response to oxidative stress"/>
    <property type="evidence" value="ECO:0007669"/>
    <property type="project" value="InterPro"/>
</dbReference>
<organism evidence="1 2">
    <name type="scientific">Knufia peltigerae</name>
    <dbReference type="NCBI Taxonomy" id="1002370"/>
    <lineage>
        <taxon>Eukaryota</taxon>
        <taxon>Fungi</taxon>
        <taxon>Dikarya</taxon>
        <taxon>Ascomycota</taxon>
        <taxon>Pezizomycotina</taxon>
        <taxon>Eurotiomycetes</taxon>
        <taxon>Chaetothyriomycetidae</taxon>
        <taxon>Chaetothyriales</taxon>
        <taxon>Trichomeriaceae</taxon>
        <taxon>Knufia</taxon>
    </lineage>
</organism>
<dbReference type="AlphaFoldDB" id="A0AA38Y4G5"/>
<dbReference type="EMBL" id="JAPDRN010000036">
    <property type="protein sequence ID" value="KAJ9634881.1"/>
    <property type="molecule type" value="Genomic_DNA"/>
</dbReference>
<evidence type="ECO:0000313" key="2">
    <source>
        <dbReference type="Proteomes" id="UP001172681"/>
    </source>
</evidence>
<keyword evidence="2" id="KW-1185">Reference proteome</keyword>
<dbReference type="SUPFAM" id="SSF55469">
    <property type="entry name" value="FMN-dependent nitroreductase-like"/>
    <property type="match status" value="1"/>
</dbReference>
<dbReference type="Gene3D" id="3.40.109.10">
    <property type="entry name" value="NADH Oxidase"/>
    <property type="match status" value="1"/>
</dbReference>
<protein>
    <submittedName>
        <fullName evidence="1">Nitroreductase</fullName>
    </submittedName>
</protein>
<dbReference type="Proteomes" id="UP001172681">
    <property type="component" value="Unassembled WGS sequence"/>
</dbReference>
<gene>
    <name evidence="1" type="primary">HBN1_1</name>
    <name evidence="1" type="ORF">H2204_006115</name>
</gene>
<accession>A0AA38Y4G5</accession>